<protein>
    <submittedName>
        <fullName evidence="1">Predicted protein</fullName>
    </submittedName>
</protein>
<dbReference type="RefSeq" id="XP_001888061.1">
    <property type="nucleotide sequence ID" value="XM_001888026.1"/>
</dbReference>
<dbReference type="KEGG" id="lbc:LACBIDRAFT_312249"/>
<dbReference type="InParanoid" id="B0DVT2"/>
<dbReference type="EMBL" id="DS547140">
    <property type="protein sequence ID" value="EDR01354.1"/>
    <property type="molecule type" value="Genomic_DNA"/>
</dbReference>
<keyword evidence="2" id="KW-1185">Reference proteome</keyword>
<dbReference type="Proteomes" id="UP000001194">
    <property type="component" value="Unassembled WGS sequence"/>
</dbReference>
<dbReference type="GeneID" id="6083694"/>
<reference evidence="1 2" key="1">
    <citation type="journal article" date="2008" name="Nature">
        <title>The genome of Laccaria bicolor provides insights into mycorrhizal symbiosis.</title>
        <authorList>
            <person name="Martin F."/>
            <person name="Aerts A."/>
            <person name="Ahren D."/>
            <person name="Brun A."/>
            <person name="Danchin E.G.J."/>
            <person name="Duchaussoy F."/>
            <person name="Gibon J."/>
            <person name="Kohler A."/>
            <person name="Lindquist E."/>
            <person name="Pereda V."/>
            <person name="Salamov A."/>
            <person name="Shapiro H.J."/>
            <person name="Wuyts J."/>
            <person name="Blaudez D."/>
            <person name="Buee M."/>
            <person name="Brokstein P."/>
            <person name="Canbaeck B."/>
            <person name="Cohen D."/>
            <person name="Courty P.E."/>
            <person name="Coutinho P.M."/>
            <person name="Delaruelle C."/>
            <person name="Detter J.C."/>
            <person name="Deveau A."/>
            <person name="DiFazio S."/>
            <person name="Duplessis S."/>
            <person name="Fraissinet-Tachet L."/>
            <person name="Lucic E."/>
            <person name="Frey-Klett P."/>
            <person name="Fourrey C."/>
            <person name="Feussner I."/>
            <person name="Gay G."/>
            <person name="Grimwood J."/>
            <person name="Hoegger P.J."/>
            <person name="Jain P."/>
            <person name="Kilaru S."/>
            <person name="Labbe J."/>
            <person name="Lin Y.C."/>
            <person name="Legue V."/>
            <person name="Le Tacon F."/>
            <person name="Marmeisse R."/>
            <person name="Melayah D."/>
            <person name="Montanini B."/>
            <person name="Muratet M."/>
            <person name="Nehls U."/>
            <person name="Niculita-Hirzel H."/>
            <person name="Oudot-Le Secq M.P."/>
            <person name="Peter M."/>
            <person name="Quesneville H."/>
            <person name="Rajashekar B."/>
            <person name="Reich M."/>
            <person name="Rouhier N."/>
            <person name="Schmutz J."/>
            <person name="Yin T."/>
            <person name="Chalot M."/>
            <person name="Henrissat B."/>
            <person name="Kuees U."/>
            <person name="Lucas S."/>
            <person name="Van de Peer Y."/>
            <person name="Podila G.K."/>
            <person name="Polle A."/>
            <person name="Pukkila P.J."/>
            <person name="Richardson P.M."/>
            <person name="Rouze P."/>
            <person name="Sanders I.R."/>
            <person name="Stajich J.E."/>
            <person name="Tunlid A."/>
            <person name="Tuskan G."/>
            <person name="Grigoriev I.V."/>
        </authorList>
    </citation>
    <scope>NUCLEOTIDE SEQUENCE [LARGE SCALE GENOMIC DNA]</scope>
    <source>
        <strain evidence="2">S238N-H82 / ATCC MYA-4686</strain>
    </source>
</reference>
<dbReference type="HOGENOM" id="CLU_171976_0_0_1"/>
<sequence>MLWLLRRCAKDDFSRRVKASVPSQWAVRYSVETAVPVCCSWPCCGHRFFWSSPRSTKTPSTSAYGALIALDHLQYLDCWETSRTSCFFGFNDVATLKHQVYTNEHTVPQMMN</sequence>
<dbReference type="AlphaFoldDB" id="B0DVT2"/>
<name>B0DVT2_LACBS</name>
<evidence type="ECO:0000313" key="1">
    <source>
        <dbReference type="EMBL" id="EDR01354.1"/>
    </source>
</evidence>
<dbReference type="OrthoDB" id="3094276at2759"/>
<evidence type="ECO:0000313" key="2">
    <source>
        <dbReference type="Proteomes" id="UP000001194"/>
    </source>
</evidence>
<gene>
    <name evidence="1" type="ORF">LACBIDRAFT_312249</name>
</gene>
<organism evidence="2">
    <name type="scientific">Laccaria bicolor (strain S238N-H82 / ATCC MYA-4686)</name>
    <name type="common">Bicoloured deceiver</name>
    <name type="synonym">Laccaria laccata var. bicolor</name>
    <dbReference type="NCBI Taxonomy" id="486041"/>
    <lineage>
        <taxon>Eukaryota</taxon>
        <taxon>Fungi</taxon>
        <taxon>Dikarya</taxon>
        <taxon>Basidiomycota</taxon>
        <taxon>Agaricomycotina</taxon>
        <taxon>Agaricomycetes</taxon>
        <taxon>Agaricomycetidae</taxon>
        <taxon>Agaricales</taxon>
        <taxon>Agaricineae</taxon>
        <taxon>Hydnangiaceae</taxon>
        <taxon>Laccaria</taxon>
    </lineage>
</organism>
<accession>B0DVT2</accession>
<proteinExistence type="predicted"/>